<feature type="chain" id="PRO_5046891053" description="VDE lipocalin domain-containing protein" evidence="1">
    <location>
        <begin position="19"/>
        <end position="271"/>
    </location>
</feature>
<dbReference type="PANTHER" id="PTHR33970">
    <property type="entry name" value="VIOLAXANTHIN DE-EPOXIDASE, CHLOROPLASTIC-RELATED"/>
    <property type="match status" value="1"/>
</dbReference>
<feature type="signal peptide" evidence="1">
    <location>
        <begin position="1"/>
        <end position="18"/>
    </location>
</feature>
<gene>
    <name evidence="3" type="ORF">KUTeg_011027</name>
</gene>
<evidence type="ECO:0000313" key="4">
    <source>
        <dbReference type="Proteomes" id="UP001217089"/>
    </source>
</evidence>
<dbReference type="Proteomes" id="UP001217089">
    <property type="component" value="Unassembled WGS sequence"/>
</dbReference>
<organism evidence="3 4">
    <name type="scientific">Tegillarca granosa</name>
    <name type="common">Malaysian cockle</name>
    <name type="synonym">Anadara granosa</name>
    <dbReference type="NCBI Taxonomy" id="220873"/>
    <lineage>
        <taxon>Eukaryota</taxon>
        <taxon>Metazoa</taxon>
        <taxon>Spiralia</taxon>
        <taxon>Lophotrochozoa</taxon>
        <taxon>Mollusca</taxon>
        <taxon>Bivalvia</taxon>
        <taxon>Autobranchia</taxon>
        <taxon>Pteriomorphia</taxon>
        <taxon>Arcoida</taxon>
        <taxon>Arcoidea</taxon>
        <taxon>Arcidae</taxon>
        <taxon>Tegillarca</taxon>
    </lineage>
</organism>
<keyword evidence="4" id="KW-1185">Reference proteome</keyword>
<reference evidence="3 4" key="1">
    <citation type="submission" date="2022-12" db="EMBL/GenBank/DDBJ databases">
        <title>Chromosome-level genome of Tegillarca granosa.</title>
        <authorList>
            <person name="Kim J."/>
        </authorList>
    </citation>
    <scope>NUCLEOTIDE SEQUENCE [LARGE SCALE GENOMIC DNA]</scope>
    <source>
        <strain evidence="3">Teg-2019</strain>
        <tissue evidence="3">Adductor muscle</tissue>
    </source>
</reference>
<dbReference type="SUPFAM" id="SSF50814">
    <property type="entry name" value="Lipocalins"/>
    <property type="match status" value="1"/>
</dbReference>
<evidence type="ECO:0000313" key="3">
    <source>
        <dbReference type="EMBL" id="KAJ8311672.1"/>
    </source>
</evidence>
<keyword evidence="1" id="KW-0732">Signal</keyword>
<dbReference type="InterPro" id="IPR012674">
    <property type="entry name" value="Calycin"/>
</dbReference>
<dbReference type="Gene3D" id="2.40.128.20">
    <property type="match status" value="1"/>
</dbReference>
<comment type="caution">
    <text evidence="3">The sequence shown here is derived from an EMBL/GenBank/DDBJ whole genome shotgun (WGS) entry which is preliminary data.</text>
</comment>
<dbReference type="InterPro" id="IPR044682">
    <property type="entry name" value="VDE"/>
</dbReference>
<dbReference type="Pfam" id="PF07137">
    <property type="entry name" value="VDE"/>
    <property type="match status" value="1"/>
</dbReference>
<evidence type="ECO:0000259" key="2">
    <source>
        <dbReference type="Pfam" id="PF07137"/>
    </source>
</evidence>
<dbReference type="InterPro" id="IPR010788">
    <property type="entry name" value="VDE_dom"/>
</dbReference>
<evidence type="ECO:0000256" key="1">
    <source>
        <dbReference type="SAM" id="SignalP"/>
    </source>
</evidence>
<dbReference type="EMBL" id="JARBDR010000496">
    <property type="protein sequence ID" value="KAJ8311672.1"/>
    <property type="molecule type" value="Genomic_DNA"/>
</dbReference>
<dbReference type="PANTHER" id="PTHR33970:SF1">
    <property type="entry name" value="VIOLAXANTHIN DE-EPOXIDASE, CHLOROPLASTIC"/>
    <property type="match status" value="1"/>
</dbReference>
<protein>
    <recommendedName>
        <fullName evidence="2">VDE lipocalin domain-containing protein</fullName>
    </recommendedName>
</protein>
<proteinExistence type="predicted"/>
<accession>A0ABQ9F5X2</accession>
<sequence length="271" mass="30834">MAHICVLVILFCVVVCNAAGPNIPCMLMNCFDQSKNCMEDHNCRSALFCITECGESNQTCMFRCLYSYEDKIFDDFMKCVSTDHNCITLEPPNPPVVCRPPPTYVKDFTLDHLNGSWYIVMGKNPLYDCFDCQITSFHPISSPSIYIMYRVNEKFDVHAIQGGIVHREVNETVEQTDPDKGGLLNYTSSQMGHKASSQWRILDYAVMVTISWPTIVGGLPRTGSLKVPWFIQEHPHWLIKIYKLFKPPVPNSGSISTPIVNQKHQVVFKNR</sequence>
<name>A0ABQ9F5X2_TEGGR</name>
<feature type="domain" description="VDE lipocalin" evidence="2">
    <location>
        <begin position="24"/>
        <end position="203"/>
    </location>
</feature>